<dbReference type="InterPro" id="IPR052402">
    <property type="entry name" value="ADCK_kinase"/>
</dbReference>
<dbReference type="RefSeq" id="XP_073390849.1">
    <property type="nucleotide sequence ID" value="XM_073534748.1"/>
</dbReference>
<dbReference type="EnsemblPlants" id="Pp3c6_24460V3.6">
    <property type="protein sequence ID" value="Pp3c6_24460V3.6"/>
    <property type="gene ID" value="Pp3c6_24460"/>
</dbReference>
<protein>
    <recommendedName>
        <fullName evidence="2">ABC1 atypical kinase-like domain-containing protein</fullName>
    </recommendedName>
</protein>
<dbReference type="InterPro" id="IPR011009">
    <property type="entry name" value="Kinase-like_dom_sf"/>
</dbReference>
<gene>
    <name evidence="3" type="primary">LOC112283725</name>
</gene>
<dbReference type="InterPro" id="IPR044095">
    <property type="entry name" value="ADCK2_dom"/>
</dbReference>
<dbReference type="RefSeq" id="XP_073390852.1">
    <property type="nucleotide sequence ID" value="XM_073534751.1"/>
</dbReference>
<organism evidence="3 4">
    <name type="scientific">Physcomitrium patens</name>
    <name type="common">Spreading-leaved earth moss</name>
    <name type="synonym">Physcomitrella patens</name>
    <dbReference type="NCBI Taxonomy" id="3218"/>
    <lineage>
        <taxon>Eukaryota</taxon>
        <taxon>Viridiplantae</taxon>
        <taxon>Streptophyta</taxon>
        <taxon>Embryophyta</taxon>
        <taxon>Bryophyta</taxon>
        <taxon>Bryophytina</taxon>
        <taxon>Bryopsida</taxon>
        <taxon>Funariidae</taxon>
        <taxon>Funariales</taxon>
        <taxon>Funariaceae</taxon>
        <taxon>Physcomitrium</taxon>
    </lineage>
</organism>
<dbReference type="SUPFAM" id="SSF56112">
    <property type="entry name" value="Protein kinase-like (PK-like)"/>
    <property type="match status" value="1"/>
</dbReference>
<reference evidence="3 4" key="2">
    <citation type="journal article" date="2018" name="Plant J.">
        <title>The Physcomitrella patens chromosome-scale assembly reveals moss genome structure and evolution.</title>
        <authorList>
            <person name="Lang D."/>
            <person name="Ullrich K.K."/>
            <person name="Murat F."/>
            <person name="Fuchs J."/>
            <person name="Jenkins J."/>
            <person name="Haas F.B."/>
            <person name="Piednoel M."/>
            <person name="Gundlach H."/>
            <person name="Van Bel M."/>
            <person name="Meyberg R."/>
            <person name="Vives C."/>
            <person name="Morata J."/>
            <person name="Symeonidi A."/>
            <person name="Hiss M."/>
            <person name="Muchero W."/>
            <person name="Kamisugi Y."/>
            <person name="Saleh O."/>
            <person name="Blanc G."/>
            <person name="Decker E.L."/>
            <person name="van Gessel N."/>
            <person name="Grimwood J."/>
            <person name="Hayes R.D."/>
            <person name="Graham S.W."/>
            <person name="Gunter L.E."/>
            <person name="McDaniel S.F."/>
            <person name="Hoernstein S.N.W."/>
            <person name="Larsson A."/>
            <person name="Li F.W."/>
            <person name="Perroud P.F."/>
            <person name="Phillips J."/>
            <person name="Ranjan P."/>
            <person name="Rokshar D.S."/>
            <person name="Rothfels C.J."/>
            <person name="Schneider L."/>
            <person name="Shu S."/>
            <person name="Stevenson D.W."/>
            <person name="Thummler F."/>
            <person name="Tillich M."/>
            <person name="Villarreal Aguilar J.C."/>
            <person name="Widiez T."/>
            <person name="Wong G.K."/>
            <person name="Wymore A."/>
            <person name="Zhang Y."/>
            <person name="Zimmer A.D."/>
            <person name="Quatrano R.S."/>
            <person name="Mayer K.F.X."/>
            <person name="Goodstein D."/>
            <person name="Casacuberta J.M."/>
            <person name="Vandepoele K."/>
            <person name="Reski R."/>
            <person name="Cuming A.C."/>
            <person name="Tuskan G.A."/>
            <person name="Maumus F."/>
            <person name="Salse J."/>
            <person name="Schmutz J."/>
            <person name="Rensing S.A."/>
        </authorList>
    </citation>
    <scope>NUCLEOTIDE SEQUENCE [LARGE SCALE GENOMIC DNA]</scope>
    <source>
        <strain evidence="3 4">cv. Gransden 2004</strain>
    </source>
</reference>
<feature type="domain" description="ABC1 atypical kinase-like" evidence="2">
    <location>
        <begin position="280"/>
        <end position="531"/>
    </location>
</feature>
<keyword evidence="4" id="KW-1185">Reference proteome</keyword>
<feature type="transmembrane region" description="Helical" evidence="1">
    <location>
        <begin position="206"/>
        <end position="229"/>
    </location>
</feature>
<keyword evidence="1" id="KW-0812">Transmembrane</keyword>
<dbReference type="EMBL" id="ABEU02000006">
    <property type="status" value="NOT_ANNOTATED_CDS"/>
    <property type="molecule type" value="Genomic_DNA"/>
</dbReference>
<dbReference type="PANTHER" id="PTHR45890:SF20">
    <property type="entry name" value="PROTEIN KINASE DOMAIN-CONTAINING PROTEIN"/>
    <property type="match status" value="1"/>
</dbReference>
<evidence type="ECO:0000313" key="3">
    <source>
        <dbReference type="EnsemblPlants" id="Pp3c6_24460V3.7"/>
    </source>
</evidence>
<dbReference type="Gramene" id="Pp3c6_24460V3.7">
    <property type="protein sequence ID" value="Pp3c6_24460V3.7"/>
    <property type="gene ID" value="Pp3c6_24460"/>
</dbReference>
<reference evidence="3 4" key="1">
    <citation type="journal article" date="2008" name="Science">
        <title>The Physcomitrella genome reveals evolutionary insights into the conquest of land by plants.</title>
        <authorList>
            <person name="Rensing S."/>
            <person name="Lang D."/>
            <person name="Zimmer A."/>
            <person name="Terry A."/>
            <person name="Salamov A."/>
            <person name="Shapiro H."/>
            <person name="Nishiyama T."/>
            <person name="Perroud P.-F."/>
            <person name="Lindquist E."/>
            <person name="Kamisugi Y."/>
            <person name="Tanahashi T."/>
            <person name="Sakakibara K."/>
            <person name="Fujita T."/>
            <person name="Oishi K."/>
            <person name="Shin-I T."/>
            <person name="Kuroki Y."/>
            <person name="Toyoda A."/>
            <person name="Suzuki Y."/>
            <person name="Hashimoto A."/>
            <person name="Yamaguchi K."/>
            <person name="Sugano A."/>
            <person name="Kohara Y."/>
            <person name="Fujiyama A."/>
            <person name="Anterola A."/>
            <person name="Aoki S."/>
            <person name="Ashton N."/>
            <person name="Barbazuk W.B."/>
            <person name="Barker E."/>
            <person name="Bennetzen J."/>
            <person name="Bezanilla M."/>
            <person name="Blankenship R."/>
            <person name="Cho S.H."/>
            <person name="Dutcher S."/>
            <person name="Estelle M."/>
            <person name="Fawcett J.A."/>
            <person name="Gundlach H."/>
            <person name="Hanada K."/>
            <person name="Heyl A."/>
            <person name="Hicks K.A."/>
            <person name="Hugh J."/>
            <person name="Lohr M."/>
            <person name="Mayer K."/>
            <person name="Melkozernov A."/>
            <person name="Murata T."/>
            <person name="Nelson D."/>
            <person name="Pils B."/>
            <person name="Prigge M."/>
            <person name="Reiss B."/>
            <person name="Renner T."/>
            <person name="Rombauts S."/>
            <person name="Rushton P."/>
            <person name="Sanderfoot A."/>
            <person name="Schween G."/>
            <person name="Shiu S.-H."/>
            <person name="Stueber K."/>
            <person name="Theodoulou F.L."/>
            <person name="Tu H."/>
            <person name="Van de Peer Y."/>
            <person name="Verrier P.J."/>
            <person name="Waters E."/>
            <person name="Wood A."/>
            <person name="Yang L."/>
            <person name="Cove D."/>
            <person name="Cuming A."/>
            <person name="Hasebe M."/>
            <person name="Lucas S."/>
            <person name="Mishler D.B."/>
            <person name="Reski R."/>
            <person name="Grigoriev I."/>
            <person name="Quatrano R.S."/>
            <person name="Boore J.L."/>
        </authorList>
    </citation>
    <scope>NUCLEOTIDE SEQUENCE [LARGE SCALE GENOMIC DNA]</scope>
    <source>
        <strain evidence="3 4">cv. Gransden 2004</strain>
    </source>
</reference>
<dbReference type="Pfam" id="PF03109">
    <property type="entry name" value="ABC1"/>
    <property type="match status" value="1"/>
</dbReference>
<dbReference type="EnsemblPlants" id="Pp3c6_24460V3.7">
    <property type="protein sequence ID" value="Pp3c6_24460V3.7"/>
    <property type="gene ID" value="Pp3c6_24460"/>
</dbReference>
<proteinExistence type="predicted"/>
<reference evidence="3" key="3">
    <citation type="submission" date="2020-12" db="UniProtKB">
        <authorList>
            <consortium name="EnsemblPlants"/>
        </authorList>
    </citation>
    <scope>IDENTIFICATION</scope>
</reference>
<keyword evidence="1" id="KW-1133">Transmembrane helix</keyword>
<dbReference type="EnsemblPlants" id="Pp3c6_24460V3.5">
    <property type="protein sequence ID" value="Pp3c6_24460V3.5"/>
    <property type="gene ID" value="Pp3c6_24460"/>
</dbReference>
<dbReference type="Gene3D" id="1.10.510.10">
    <property type="entry name" value="Transferase(Phosphotransferase) domain 1"/>
    <property type="match status" value="1"/>
</dbReference>
<dbReference type="RefSeq" id="XP_073390850.1">
    <property type="nucleotide sequence ID" value="XM_073534749.1"/>
</dbReference>
<sequence>MRIRSVCTLGQIIRSSLSRACARTSWNELVGNLKAFSSARYCKGLSDSHERVYFIVPAARGGISQSVIWRTFLVPGRSFKGTVVGGPTLAETSPAQVMHQKGFVSVFQIWKSWNLKEFDSFFQGLREFSYRKCHSEMYWRPVFFVSLADKKGQMLLQSLGLLVGEAWYQRHNGLAAAEQLHGSWVLTSQTHDTSIKSVLKETVEAIILWFRLIYLVVLFTPTLVVGVFINQTEGGLRRFWLHLLLRSLEAAGPAFIKWGQWASTRPDIFPADICDELSRLHMQAPRHSYAETRKIMEKAFRVPIETLFDDFECEPVASGSIAQIHRAVLKKPPGNGPPLIVAVKVRHPKVNDLIQKDFVIIRYLARISTALPGIKHLQLDKSVQHFAAFMTRQVDLTLEAAHLQRFIYNFRKSKDVSFPTPIYPYVHPTVLVETYEEGLSVAKYVNSGPLTKTHSQLANIGSSCLLKMMLQDNFIHGDLHPGNIFVRFVDNVPKIVLLDVGMTAELNSHSRAVMLQLFKAVASKNGRDVATYTLQFSDDQTCPDPEAFKQAVDDKFKEYLSIRGTAKNTGECMTELFDQIRKHHVNMDGDVCTVMVTTLILEGWQRKLDPDLDLFKILGDMLMAAEYAIPFDYTISAVAAP</sequence>
<dbReference type="CDD" id="cd13971">
    <property type="entry name" value="ADCK2-like"/>
    <property type="match status" value="1"/>
</dbReference>
<evidence type="ECO:0000256" key="1">
    <source>
        <dbReference type="SAM" id="Phobius"/>
    </source>
</evidence>
<dbReference type="RefSeq" id="XP_073390846.1">
    <property type="nucleotide sequence ID" value="XM_073534745.1"/>
</dbReference>
<name>A0A7I4E0A7_PHYPA</name>
<dbReference type="InterPro" id="IPR004147">
    <property type="entry name" value="ABC1_dom"/>
</dbReference>
<accession>A0A7I4E0A7</accession>
<dbReference type="GeneID" id="112283725"/>
<evidence type="ECO:0000313" key="4">
    <source>
        <dbReference type="Proteomes" id="UP000006727"/>
    </source>
</evidence>
<dbReference type="Gramene" id="Pp3c6_24460V3.6">
    <property type="protein sequence ID" value="Pp3c6_24460V3.6"/>
    <property type="gene ID" value="Pp3c6_24460"/>
</dbReference>
<dbReference type="RefSeq" id="XP_073390847.1">
    <property type="nucleotide sequence ID" value="XM_073534746.1"/>
</dbReference>
<dbReference type="RefSeq" id="XP_073390848.1">
    <property type="nucleotide sequence ID" value="XM_073534747.1"/>
</dbReference>
<dbReference type="Proteomes" id="UP000006727">
    <property type="component" value="Chromosome 6"/>
</dbReference>
<dbReference type="AlphaFoldDB" id="A0A7I4E0A7"/>
<evidence type="ECO:0000259" key="2">
    <source>
        <dbReference type="Pfam" id="PF03109"/>
    </source>
</evidence>
<dbReference type="RefSeq" id="XP_073390851.1">
    <property type="nucleotide sequence ID" value="XM_073534750.1"/>
</dbReference>
<dbReference type="Gramene" id="Pp3c6_24460V3.5">
    <property type="protein sequence ID" value="Pp3c6_24460V3.5"/>
    <property type="gene ID" value="Pp3c6_24460"/>
</dbReference>
<keyword evidence="1" id="KW-0472">Membrane</keyword>
<dbReference type="PANTHER" id="PTHR45890">
    <property type="entry name" value="AARF DOMAIN CONTAINING KINASE 2 (PREDICTED)"/>
    <property type="match status" value="1"/>
</dbReference>
<dbReference type="OMA" id="FAHEPRI"/>